<sequence>MCLDRRRRSQPPRPARRYRRRRPEPRRPGQRNLGRWPFRAPRRRRPAPLARKHHHASGPE</sequence>
<name>A0A2N5CXB6_9CAUL</name>
<accession>A0A2N5CXB6</accession>
<evidence type="ECO:0000313" key="5">
    <source>
        <dbReference type="Proteomes" id="UP000281192"/>
    </source>
</evidence>
<dbReference type="EMBL" id="PJRQ01000011">
    <property type="protein sequence ID" value="PLR18444.1"/>
    <property type="molecule type" value="Genomic_DNA"/>
</dbReference>
<reference evidence="2 5" key="2">
    <citation type="submission" date="2018-01" db="EMBL/GenBank/DDBJ databases">
        <title>Complete genome sequence of Caulobacter flavus RHGG3.</title>
        <authorList>
            <person name="Yang E."/>
        </authorList>
    </citation>
    <scope>NUCLEOTIDE SEQUENCE [LARGE SCALE GENOMIC DNA]</scope>
    <source>
        <strain evidence="2 5">RHGG3</strain>
    </source>
</reference>
<dbReference type="Proteomes" id="UP000281192">
    <property type="component" value="Chromosome"/>
</dbReference>
<feature type="compositionally biased region" description="Basic residues" evidence="1">
    <location>
        <begin position="1"/>
        <end position="24"/>
    </location>
</feature>
<evidence type="ECO:0000313" key="3">
    <source>
        <dbReference type="EMBL" id="PLR18444.1"/>
    </source>
</evidence>
<dbReference type="Proteomes" id="UP000234483">
    <property type="component" value="Unassembled WGS sequence"/>
</dbReference>
<protein>
    <submittedName>
        <fullName evidence="3">Uncharacterized protein</fullName>
    </submittedName>
</protein>
<evidence type="ECO:0000313" key="2">
    <source>
        <dbReference type="EMBL" id="AYV49599.1"/>
    </source>
</evidence>
<keyword evidence="5" id="KW-1185">Reference proteome</keyword>
<feature type="region of interest" description="Disordered" evidence="1">
    <location>
        <begin position="1"/>
        <end position="60"/>
    </location>
</feature>
<organism evidence="3 4">
    <name type="scientific">Caulobacter flavus</name>
    <dbReference type="NCBI Taxonomy" id="1679497"/>
    <lineage>
        <taxon>Bacteria</taxon>
        <taxon>Pseudomonadati</taxon>
        <taxon>Pseudomonadota</taxon>
        <taxon>Alphaproteobacteria</taxon>
        <taxon>Caulobacterales</taxon>
        <taxon>Caulobacteraceae</taxon>
        <taxon>Caulobacter</taxon>
    </lineage>
</organism>
<dbReference type="AlphaFoldDB" id="A0A2N5CXB6"/>
<dbReference type="EMBL" id="CP026100">
    <property type="protein sequence ID" value="AYV49599.1"/>
    <property type="molecule type" value="Genomic_DNA"/>
</dbReference>
<gene>
    <name evidence="2" type="ORF">C1707_15185</name>
    <name evidence="3" type="ORF">CFHF_06180</name>
</gene>
<evidence type="ECO:0000313" key="4">
    <source>
        <dbReference type="Proteomes" id="UP000234483"/>
    </source>
</evidence>
<evidence type="ECO:0000256" key="1">
    <source>
        <dbReference type="SAM" id="MobiDB-lite"/>
    </source>
</evidence>
<proteinExistence type="predicted"/>
<dbReference type="KEGG" id="cfh:C1707_15185"/>
<feature type="compositionally biased region" description="Basic residues" evidence="1">
    <location>
        <begin position="40"/>
        <end position="60"/>
    </location>
</feature>
<reference evidence="3 4" key="1">
    <citation type="submission" date="2017-12" db="EMBL/GenBank/DDBJ databases">
        <title>The genome sequence of Caulobacter flavus CGMCC1 15093.</title>
        <authorList>
            <person name="Gao J."/>
            <person name="Mao X."/>
            <person name="Sun J."/>
        </authorList>
    </citation>
    <scope>NUCLEOTIDE SEQUENCE [LARGE SCALE GENOMIC DNA]</scope>
    <source>
        <strain evidence="3 4">CGMCC1 15093</strain>
    </source>
</reference>